<accession>A0A402CRV6</accession>
<reference evidence="1 2" key="1">
    <citation type="journal article" date="2019" name="Int. J. Syst. Evol. Microbiol.">
        <title>Capsulimonas corticalis gen. nov., sp. nov., an aerobic capsulated bacterium, of a novel bacterial order, Capsulimonadales ord. nov., of the class Armatimonadia of the phylum Armatimonadetes.</title>
        <authorList>
            <person name="Li J."/>
            <person name="Kudo C."/>
            <person name="Tonouchi A."/>
        </authorList>
    </citation>
    <scope>NUCLEOTIDE SEQUENCE [LARGE SCALE GENOMIC DNA]</scope>
    <source>
        <strain evidence="1 2">AX-7</strain>
    </source>
</reference>
<protein>
    <submittedName>
        <fullName evidence="1">Uncharacterized protein</fullName>
    </submittedName>
</protein>
<name>A0A402CRV6_9BACT</name>
<evidence type="ECO:0000313" key="2">
    <source>
        <dbReference type="Proteomes" id="UP000287394"/>
    </source>
</evidence>
<dbReference type="AlphaFoldDB" id="A0A402CRV6"/>
<dbReference type="EMBL" id="AP025739">
    <property type="protein sequence ID" value="BDI28144.1"/>
    <property type="molecule type" value="Genomic_DNA"/>
</dbReference>
<gene>
    <name evidence="1" type="ORF">CCAX7_001950</name>
</gene>
<sequence length="108" mass="12049">MKGHEFQSGLRLQDWIEHELSHLAAKEQEDAVSVNIADRNLSLRTPVVIHVQLARIAEKLGRSKSGVSEEILQHAVRDVYQQFGLPPVTREDVEEFAAGAEKPAAEKP</sequence>
<dbReference type="Proteomes" id="UP000287394">
    <property type="component" value="Chromosome"/>
</dbReference>
<dbReference type="RefSeq" id="WP_119320093.1">
    <property type="nucleotide sequence ID" value="NZ_AP025739.1"/>
</dbReference>
<evidence type="ECO:0000313" key="1">
    <source>
        <dbReference type="EMBL" id="BDI28144.1"/>
    </source>
</evidence>
<keyword evidence="2" id="KW-1185">Reference proteome</keyword>
<dbReference type="KEGG" id="ccot:CCAX7_001950"/>
<proteinExistence type="predicted"/>
<organism evidence="1 2">
    <name type="scientific">Capsulimonas corticalis</name>
    <dbReference type="NCBI Taxonomy" id="2219043"/>
    <lineage>
        <taxon>Bacteria</taxon>
        <taxon>Bacillati</taxon>
        <taxon>Armatimonadota</taxon>
        <taxon>Armatimonadia</taxon>
        <taxon>Capsulimonadales</taxon>
        <taxon>Capsulimonadaceae</taxon>
        <taxon>Capsulimonas</taxon>
    </lineage>
</organism>